<evidence type="ECO:0000313" key="1">
    <source>
        <dbReference type="EnsemblMetazoa" id="SMAR008178-PA"/>
    </source>
</evidence>
<organism evidence="1 2">
    <name type="scientific">Strigamia maritima</name>
    <name type="common">European centipede</name>
    <name type="synonym">Geophilus maritimus</name>
    <dbReference type="NCBI Taxonomy" id="126957"/>
    <lineage>
        <taxon>Eukaryota</taxon>
        <taxon>Metazoa</taxon>
        <taxon>Ecdysozoa</taxon>
        <taxon>Arthropoda</taxon>
        <taxon>Myriapoda</taxon>
        <taxon>Chilopoda</taxon>
        <taxon>Pleurostigmophora</taxon>
        <taxon>Geophilomorpha</taxon>
        <taxon>Linotaeniidae</taxon>
        <taxon>Strigamia</taxon>
    </lineage>
</organism>
<evidence type="ECO:0000313" key="2">
    <source>
        <dbReference type="Proteomes" id="UP000014500"/>
    </source>
</evidence>
<protein>
    <submittedName>
        <fullName evidence="1">Uncharacterized protein</fullName>
    </submittedName>
</protein>
<dbReference type="PhylomeDB" id="T1J3L1"/>
<accession>T1J3L1</accession>
<dbReference type="Proteomes" id="UP000014500">
    <property type="component" value="Unassembled WGS sequence"/>
</dbReference>
<sequence>MPSFRQYLIWFANEHVKFKLPVCLYALSPRCYDFMVYIKLWGRANLSKELHSKLKNLPEEFLRPNSSPTASFKFVVESFCKSLDSQEKLDKIEAVDAQRRAIHQLSLKNKCLSATPGWMHNYLPKLQKISFIAFPPDAWMRFVLKNISLYHLTQKSFILMDE</sequence>
<dbReference type="EnsemblMetazoa" id="SMAR008178-RA">
    <property type="protein sequence ID" value="SMAR008178-PA"/>
    <property type="gene ID" value="SMAR008178"/>
</dbReference>
<reference evidence="2" key="1">
    <citation type="submission" date="2011-05" db="EMBL/GenBank/DDBJ databases">
        <authorList>
            <person name="Richards S.R."/>
            <person name="Qu J."/>
            <person name="Jiang H."/>
            <person name="Jhangiani S.N."/>
            <person name="Agravi P."/>
            <person name="Goodspeed R."/>
            <person name="Gross S."/>
            <person name="Mandapat C."/>
            <person name="Jackson L."/>
            <person name="Mathew T."/>
            <person name="Pu L."/>
            <person name="Thornton R."/>
            <person name="Saada N."/>
            <person name="Wilczek-Boney K.B."/>
            <person name="Lee S."/>
            <person name="Kovar C."/>
            <person name="Wu Y."/>
            <person name="Scherer S.E."/>
            <person name="Worley K.C."/>
            <person name="Muzny D.M."/>
            <person name="Gibbs R."/>
        </authorList>
    </citation>
    <scope>NUCLEOTIDE SEQUENCE</scope>
    <source>
        <strain evidence="2">Brora</strain>
    </source>
</reference>
<proteinExistence type="predicted"/>
<dbReference type="EMBL" id="JH431827">
    <property type="status" value="NOT_ANNOTATED_CDS"/>
    <property type="molecule type" value="Genomic_DNA"/>
</dbReference>
<dbReference type="AlphaFoldDB" id="T1J3L1"/>
<dbReference type="HOGENOM" id="CLU_1637545_0_0_1"/>
<keyword evidence="2" id="KW-1185">Reference proteome</keyword>
<reference evidence="1" key="2">
    <citation type="submission" date="2015-02" db="UniProtKB">
        <authorList>
            <consortium name="EnsemblMetazoa"/>
        </authorList>
    </citation>
    <scope>IDENTIFICATION</scope>
</reference>
<name>T1J3L1_STRMM</name>